<reference evidence="1" key="1">
    <citation type="submission" date="2022-03" db="EMBL/GenBank/DDBJ databases">
        <authorList>
            <person name="Martin H S."/>
        </authorList>
    </citation>
    <scope>NUCLEOTIDE SEQUENCE</scope>
</reference>
<keyword evidence="2" id="KW-1185">Reference proteome</keyword>
<dbReference type="EMBL" id="OW152813">
    <property type="protein sequence ID" value="CAH2035152.1"/>
    <property type="molecule type" value="Genomic_DNA"/>
</dbReference>
<evidence type="ECO:0000313" key="2">
    <source>
        <dbReference type="Proteomes" id="UP000837857"/>
    </source>
</evidence>
<protein>
    <submittedName>
        <fullName evidence="1">Uncharacterized protein</fullName>
    </submittedName>
</protein>
<accession>A0ABN8HKD7</accession>
<organism evidence="1 2">
    <name type="scientific">Iphiclides podalirius</name>
    <name type="common">scarce swallowtail</name>
    <dbReference type="NCBI Taxonomy" id="110791"/>
    <lineage>
        <taxon>Eukaryota</taxon>
        <taxon>Metazoa</taxon>
        <taxon>Ecdysozoa</taxon>
        <taxon>Arthropoda</taxon>
        <taxon>Hexapoda</taxon>
        <taxon>Insecta</taxon>
        <taxon>Pterygota</taxon>
        <taxon>Neoptera</taxon>
        <taxon>Endopterygota</taxon>
        <taxon>Lepidoptera</taxon>
        <taxon>Glossata</taxon>
        <taxon>Ditrysia</taxon>
        <taxon>Papilionoidea</taxon>
        <taxon>Papilionidae</taxon>
        <taxon>Papilioninae</taxon>
        <taxon>Iphiclides</taxon>
    </lineage>
</organism>
<gene>
    <name evidence="1" type="ORF">IPOD504_LOCUS436</name>
</gene>
<feature type="non-terminal residue" evidence="1">
    <location>
        <position position="1"/>
    </location>
</feature>
<dbReference type="Proteomes" id="UP000837857">
    <property type="component" value="Chromosome 1"/>
</dbReference>
<evidence type="ECO:0000313" key="1">
    <source>
        <dbReference type="EMBL" id="CAH2035152.1"/>
    </source>
</evidence>
<proteinExistence type="predicted"/>
<name>A0ABN8HKD7_9NEOP</name>
<sequence>MLVRVRAVAPPRGQGGAGLVWGARASGGGGGGGPLTQLRAVPQQGRVAAPAACLRSHSTHQRTVSDTPTNKKTLVAADATLAPAACASTCPEALSGELSAAGAVRALNCGGAEHAPKITRQMHRCSEVLPPTISAYHPVAEEARSKCTVGQTSRPPAKATVAASSHAQLYFLRVRRTTATSHFPRGPVTWADVITRNTITLSTSARAEYNARQTLYAGYRINYSFATETNTYSFPYGVGR</sequence>